<feature type="compositionally biased region" description="Low complexity" evidence="4">
    <location>
        <begin position="147"/>
        <end position="175"/>
    </location>
</feature>
<dbReference type="AlphaFoldDB" id="A0A382JM47"/>
<evidence type="ECO:0000313" key="7">
    <source>
        <dbReference type="EMBL" id="SVC13504.1"/>
    </source>
</evidence>
<organism evidence="7">
    <name type="scientific">marine metagenome</name>
    <dbReference type="NCBI Taxonomy" id="408172"/>
    <lineage>
        <taxon>unclassified sequences</taxon>
        <taxon>metagenomes</taxon>
        <taxon>ecological metagenomes</taxon>
    </lineage>
</organism>
<feature type="domain" description="FHA" evidence="6">
    <location>
        <begin position="11"/>
        <end position="60"/>
    </location>
</feature>
<dbReference type="InterPro" id="IPR008984">
    <property type="entry name" value="SMAD_FHA_dom_sf"/>
</dbReference>
<evidence type="ECO:0000259" key="6">
    <source>
        <dbReference type="PROSITE" id="PS50006"/>
    </source>
</evidence>
<feature type="region of interest" description="Disordered" evidence="4">
    <location>
        <begin position="147"/>
        <end position="176"/>
    </location>
</feature>
<dbReference type="InterPro" id="IPR001940">
    <property type="entry name" value="Peptidase_S1C"/>
</dbReference>
<dbReference type="EMBL" id="UINC01075382">
    <property type="protein sequence ID" value="SVC13504.1"/>
    <property type="molecule type" value="Genomic_DNA"/>
</dbReference>
<keyword evidence="2" id="KW-0645">Protease</keyword>
<dbReference type="InterPro" id="IPR051201">
    <property type="entry name" value="Chloro_Bact_Ser_Proteases"/>
</dbReference>
<dbReference type="PRINTS" id="PR00834">
    <property type="entry name" value="PROTEASES2C"/>
</dbReference>
<dbReference type="InterPro" id="IPR009003">
    <property type="entry name" value="Peptidase_S1_PA"/>
</dbReference>
<feature type="compositionally biased region" description="Polar residues" evidence="4">
    <location>
        <begin position="108"/>
        <end position="119"/>
    </location>
</feature>
<reference evidence="7" key="1">
    <citation type="submission" date="2018-05" db="EMBL/GenBank/DDBJ databases">
        <authorList>
            <person name="Lanie J.A."/>
            <person name="Ng W.-L."/>
            <person name="Kazmierczak K.M."/>
            <person name="Andrzejewski T.M."/>
            <person name="Davidsen T.M."/>
            <person name="Wayne K.J."/>
            <person name="Tettelin H."/>
            <person name="Glass J.I."/>
            <person name="Rusch D."/>
            <person name="Podicherti R."/>
            <person name="Tsui H.-C.T."/>
            <person name="Winkler M.E."/>
        </authorList>
    </citation>
    <scope>NUCLEOTIDE SEQUENCE</scope>
</reference>
<gene>
    <name evidence="7" type="ORF">METZ01_LOCUS266358</name>
</gene>
<dbReference type="Gene3D" id="2.60.200.20">
    <property type="match status" value="1"/>
</dbReference>
<dbReference type="PANTHER" id="PTHR43343:SF3">
    <property type="entry name" value="PROTEASE DO-LIKE 8, CHLOROPLASTIC"/>
    <property type="match status" value="1"/>
</dbReference>
<feature type="transmembrane region" description="Helical" evidence="5">
    <location>
        <begin position="125"/>
        <end position="144"/>
    </location>
</feature>
<evidence type="ECO:0000256" key="4">
    <source>
        <dbReference type="SAM" id="MobiDB-lite"/>
    </source>
</evidence>
<dbReference type="CDD" id="cd00060">
    <property type="entry name" value="FHA"/>
    <property type="match status" value="1"/>
</dbReference>
<accession>A0A382JM47</accession>
<evidence type="ECO:0000256" key="5">
    <source>
        <dbReference type="SAM" id="Phobius"/>
    </source>
</evidence>
<feature type="region of interest" description="Disordered" evidence="4">
    <location>
        <begin position="89"/>
        <end position="119"/>
    </location>
</feature>
<dbReference type="InterPro" id="IPR000253">
    <property type="entry name" value="FHA_dom"/>
</dbReference>
<keyword evidence="5" id="KW-1133">Transmembrane helix</keyword>
<proteinExistence type="inferred from homology"/>
<dbReference type="Pfam" id="PF00498">
    <property type="entry name" value="FHA"/>
    <property type="match status" value="1"/>
</dbReference>
<dbReference type="SMART" id="SM00240">
    <property type="entry name" value="FHA"/>
    <property type="match status" value="1"/>
</dbReference>
<feature type="non-terminal residue" evidence="7">
    <location>
        <position position="384"/>
    </location>
</feature>
<sequence>MKTASDEPVVLTMGRADDNDLVVDHPSVSTHHAELHQVGAQHRIVDLSSVNGTFVNGRRVTSQVLNDGNAVHLGSAALEYSGGSLRIQAGESADREPSRVARKARYRAQQTMAPKSSTESSKKTLVVLAGLAVAAAVVVLLAVAKTGSDDSTSPPTTQAAQTTTVSSPPTTQAAPVPSLVPAQQATGQEPDWEQLARSVVDIWSPDCGWGGSGTIVLDGSYVLTNAHVVIDMDGTGKKCDLIVGFTDKFTEPPDPGNYVPAETIVFDKDLDLAVLRLIDLASGKPMIAKGRAPIDVQQLELKLGEEISALGYPGIGGLSITYSKGSVSGTINIPRGNEGGYGEFIKTTDLNLNQGNSGGAAFNSTGQFIGVPTLGIGAEVNCED</sequence>
<dbReference type="InterPro" id="IPR043504">
    <property type="entry name" value="Peptidase_S1_PA_chymotrypsin"/>
</dbReference>
<name>A0A382JM47_9ZZZZ</name>
<evidence type="ECO:0000256" key="2">
    <source>
        <dbReference type="ARBA" id="ARBA00022670"/>
    </source>
</evidence>
<evidence type="ECO:0000256" key="3">
    <source>
        <dbReference type="ARBA" id="ARBA00022801"/>
    </source>
</evidence>
<dbReference type="SUPFAM" id="SSF50494">
    <property type="entry name" value="Trypsin-like serine proteases"/>
    <property type="match status" value="1"/>
</dbReference>
<comment type="similarity">
    <text evidence="1">Belongs to the peptidase S1C family.</text>
</comment>
<evidence type="ECO:0000256" key="1">
    <source>
        <dbReference type="ARBA" id="ARBA00010541"/>
    </source>
</evidence>
<keyword evidence="5" id="KW-0472">Membrane</keyword>
<dbReference type="Pfam" id="PF13365">
    <property type="entry name" value="Trypsin_2"/>
    <property type="match status" value="1"/>
</dbReference>
<dbReference type="PANTHER" id="PTHR43343">
    <property type="entry name" value="PEPTIDASE S12"/>
    <property type="match status" value="1"/>
</dbReference>
<dbReference type="Gene3D" id="2.40.10.10">
    <property type="entry name" value="Trypsin-like serine proteases"/>
    <property type="match status" value="2"/>
</dbReference>
<dbReference type="PROSITE" id="PS50006">
    <property type="entry name" value="FHA_DOMAIN"/>
    <property type="match status" value="1"/>
</dbReference>
<dbReference type="SUPFAM" id="SSF49879">
    <property type="entry name" value="SMAD/FHA domain"/>
    <property type="match status" value="1"/>
</dbReference>
<dbReference type="GO" id="GO:0006508">
    <property type="term" value="P:proteolysis"/>
    <property type="evidence" value="ECO:0007669"/>
    <property type="project" value="UniProtKB-KW"/>
</dbReference>
<dbReference type="GO" id="GO:0004252">
    <property type="term" value="F:serine-type endopeptidase activity"/>
    <property type="evidence" value="ECO:0007669"/>
    <property type="project" value="InterPro"/>
</dbReference>
<keyword evidence="5" id="KW-0812">Transmembrane</keyword>
<keyword evidence="3" id="KW-0378">Hydrolase</keyword>
<protein>
    <recommendedName>
        <fullName evidence="6">FHA domain-containing protein</fullName>
    </recommendedName>
</protein>